<accession>A0A2R7Y0X9</accession>
<reference evidence="2 3" key="1">
    <citation type="submission" date="2017-04" db="EMBL/GenBank/DDBJ databases">
        <title>Draft Aigarchaeota genome from a New Zealand hot spring.</title>
        <authorList>
            <person name="Reysenbach A.-L."/>
            <person name="Donaho J.A."/>
            <person name="Gerhart J."/>
            <person name="Kelley J.F."/>
            <person name="Kouba K."/>
            <person name="Podar M."/>
            <person name="Stott M."/>
        </authorList>
    </citation>
    <scope>NUCLEOTIDE SEQUENCE [LARGE SCALE GENOMIC DNA]</scope>
    <source>
        <strain evidence="2">NZ13_MG1</strain>
    </source>
</reference>
<protein>
    <submittedName>
        <fullName evidence="2">Uncharacterized protein</fullName>
    </submittedName>
</protein>
<gene>
    <name evidence="2" type="ORF">B9J98_07650</name>
</gene>
<comment type="caution">
    <text evidence="2">The sequence shown here is derived from an EMBL/GenBank/DDBJ whole genome shotgun (WGS) entry which is preliminary data.</text>
</comment>
<feature type="region of interest" description="Disordered" evidence="1">
    <location>
        <begin position="67"/>
        <end position="92"/>
    </location>
</feature>
<sequence length="92" mass="10614">MVSKVKLTLSLREDIVRRAKSRLALDGRTLSEVVEEFLSVYDEIGFLDELCQKLSIEKRFYTSAEVEADRPRGPGAEKVIREVRDERSKRLS</sequence>
<dbReference type="AlphaFoldDB" id="A0A2R7Y0X9"/>
<proteinExistence type="predicted"/>
<feature type="compositionally biased region" description="Basic and acidic residues" evidence="1">
    <location>
        <begin position="78"/>
        <end position="92"/>
    </location>
</feature>
<evidence type="ECO:0000256" key="1">
    <source>
        <dbReference type="SAM" id="MobiDB-lite"/>
    </source>
</evidence>
<evidence type="ECO:0000313" key="3">
    <source>
        <dbReference type="Proteomes" id="UP000244066"/>
    </source>
</evidence>
<dbReference type="InterPro" id="IPR045944">
    <property type="entry name" value="DUF6364"/>
</dbReference>
<evidence type="ECO:0000313" key="2">
    <source>
        <dbReference type="EMBL" id="PUA31103.1"/>
    </source>
</evidence>
<dbReference type="Pfam" id="PF19891">
    <property type="entry name" value="DUF6364"/>
    <property type="match status" value="1"/>
</dbReference>
<dbReference type="EMBL" id="NDWU01000026">
    <property type="protein sequence ID" value="PUA31103.1"/>
    <property type="molecule type" value="Genomic_DNA"/>
</dbReference>
<name>A0A2R7Y0X9_9ARCH</name>
<organism evidence="2 3">
    <name type="scientific">Candidatus Terraquivivens tikiterensis</name>
    <dbReference type="NCBI Taxonomy" id="1980982"/>
    <lineage>
        <taxon>Archaea</taxon>
        <taxon>Nitrososphaerota</taxon>
        <taxon>Candidatus Wolframiiraptoraceae</taxon>
        <taxon>Candidatus Terraquivivens</taxon>
    </lineage>
</organism>
<dbReference type="Proteomes" id="UP000244066">
    <property type="component" value="Unassembled WGS sequence"/>
</dbReference>